<keyword evidence="3" id="KW-1185">Reference proteome</keyword>
<reference evidence="2 3" key="1">
    <citation type="submission" date="2016-10" db="EMBL/GenBank/DDBJ databases">
        <title>The genome sequence of Colletotrichum fioriniae PJ7.</title>
        <authorList>
            <person name="Baroncelli R."/>
        </authorList>
    </citation>
    <scope>NUCLEOTIDE SEQUENCE [LARGE SCALE GENOMIC DNA]</scope>
    <source>
        <strain evidence="2 3">IMI 384185</strain>
    </source>
</reference>
<comment type="caution">
    <text evidence="2">The sequence shown here is derived from an EMBL/GenBank/DDBJ whole genome shotgun (WGS) entry which is preliminary data.</text>
</comment>
<dbReference type="GeneID" id="85378945"/>
<accession>A0ABQ9S9S9</accession>
<protein>
    <submittedName>
        <fullName evidence="2">Uncharacterized protein</fullName>
    </submittedName>
</protein>
<dbReference type="Proteomes" id="UP001241169">
    <property type="component" value="Unassembled WGS sequence"/>
</dbReference>
<dbReference type="RefSeq" id="XP_060345394.1">
    <property type="nucleotide sequence ID" value="XM_060495046.1"/>
</dbReference>
<dbReference type="EMBL" id="MOPA01000009">
    <property type="protein sequence ID" value="KAK1531137.1"/>
    <property type="molecule type" value="Genomic_DNA"/>
</dbReference>
<gene>
    <name evidence="2" type="ORF">CPAR01_10786</name>
</gene>
<feature type="compositionally biased region" description="Polar residues" evidence="1">
    <location>
        <begin position="46"/>
        <end position="57"/>
    </location>
</feature>
<sequence length="125" mass="13845">MPLQYQKSPSAIPLTLTNTLHPNFDNPRFRNHIGPDLHAGDGPPNIRTSSYPSTRFSHWSPAAGASWPHFQGPEPGPGARPERPAPCKDPRLSIPLWHFSRCFQFPVARQNAASATETNQPDPEC</sequence>
<proteinExistence type="predicted"/>
<evidence type="ECO:0000256" key="1">
    <source>
        <dbReference type="SAM" id="MobiDB-lite"/>
    </source>
</evidence>
<evidence type="ECO:0000313" key="3">
    <source>
        <dbReference type="Proteomes" id="UP001241169"/>
    </source>
</evidence>
<evidence type="ECO:0000313" key="2">
    <source>
        <dbReference type="EMBL" id="KAK1531137.1"/>
    </source>
</evidence>
<name>A0ABQ9S9S9_9PEZI</name>
<feature type="region of interest" description="Disordered" evidence="1">
    <location>
        <begin position="23"/>
        <end position="88"/>
    </location>
</feature>
<organism evidence="2 3">
    <name type="scientific">Colletotrichum paranaense</name>
    <dbReference type="NCBI Taxonomy" id="1914294"/>
    <lineage>
        <taxon>Eukaryota</taxon>
        <taxon>Fungi</taxon>
        <taxon>Dikarya</taxon>
        <taxon>Ascomycota</taxon>
        <taxon>Pezizomycotina</taxon>
        <taxon>Sordariomycetes</taxon>
        <taxon>Hypocreomycetidae</taxon>
        <taxon>Glomerellales</taxon>
        <taxon>Glomerellaceae</taxon>
        <taxon>Colletotrichum</taxon>
        <taxon>Colletotrichum acutatum species complex</taxon>
    </lineage>
</organism>